<evidence type="ECO:0000259" key="12">
    <source>
        <dbReference type="PROSITE" id="PS50950"/>
    </source>
</evidence>
<evidence type="ECO:0000256" key="7">
    <source>
        <dbReference type="ARBA" id="ARBA00023242"/>
    </source>
</evidence>
<sequence length="572" mass="67732">MPSFCVIDSCKRVKQFGDTVSFHKFPFQTKEIFDKWIEFVNRTSKDKTKPKKITKFSSICSQHFIESDFSGNGTNTRKFLRKYAIPSIEFPITRNFPHSQSHLQQQLHGPVQIILEEEPIPFEFCDLCRTQSNSIVDLDNFNFALMRKCLPMMNFNLSLTQRLCTDCVNILKTFSSFIDRILVAQNFMNESMVINLQQYQQQQQRQRIIIPDRNIKIEPLPYDDMIIPQIQQTIPQEVTNFQPRTSQTSQKKCEILEIVDIKQPLNFLPYQTNALNNNDINEVNDVLTEQHLPVTIDPQDDEIQILSPKQLKVEIDQDEECGDNEFEMIKNFVYISSVYNHDHNYVRELSNENVKIELDDEDSNQIRSNTPSIVSLQENHYDYLKICCKRKFKSAKRYLIHKLTVHKINAITSNIHCRVCDKKFITYKRLKFHRLFYCKQKKHPKFNLKSKRSSRKLKVKVSKTVQENSMQKPKRKQYRTKNNHRNQNNQCPICFKVFKASKNLYQHKSTHSETKYTCAFCQKSFKMRHGLKQHIAAQHEKKKQYTCTICKHNYALKGDLKRCRHSDLKRKT</sequence>
<evidence type="ECO:0000256" key="9">
    <source>
        <dbReference type="PROSITE-ProRule" id="PRU00309"/>
    </source>
</evidence>
<feature type="region of interest" description="Disordered" evidence="10">
    <location>
        <begin position="462"/>
        <end position="483"/>
    </location>
</feature>
<name>A0A9J6CDB6_POLVA</name>
<protein>
    <recommendedName>
        <fullName evidence="15">Zinc finger protein</fullName>
    </recommendedName>
</protein>
<dbReference type="OrthoDB" id="6496718at2759"/>
<dbReference type="InterPro" id="IPR013087">
    <property type="entry name" value="Znf_C2H2_type"/>
</dbReference>
<dbReference type="PANTHER" id="PTHR24406">
    <property type="entry name" value="TRANSCRIPTIONAL REPRESSOR CTCFL-RELATED"/>
    <property type="match status" value="1"/>
</dbReference>
<dbReference type="PROSITE" id="PS50950">
    <property type="entry name" value="ZF_THAP"/>
    <property type="match status" value="1"/>
</dbReference>
<comment type="subcellular location">
    <subcellularLocation>
        <location evidence="1">Nucleus</location>
    </subcellularLocation>
</comment>
<dbReference type="EMBL" id="JADBJN010000001">
    <property type="protein sequence ID" value="KAG5679832.1"/>
    <property type="molecule type" value="Genomic_DNA"/>
</dbReference>
<dbReference type="SMART" id="SM00355">
    <property type="entry name" value="ZnF_C2H2"/>
    <property type="match status" value="4"/>
</dbReference>
<evidence type="ECO:0000256" key="5">
    <source>
        <dbReference type="ARBA" id="ARBA00022833"/>
    </source>
</evidence>
<dbReference type="PROSITE" id="PS50157">
    <property type="entry name" value="ZINC_FINGER_C2H2_2"/>
    <property type="match status" value="2"/>
</dbReference>
<keyword evidence="4 8" id="KW-0863">Zinc-finger</keyword>
<dbReference type="InterPro" id="IPR050888">
    <property type="entry name" value="ZnF_C2H2-type_TF"/>
</dbReference>
<reference evidence="13" key="1">
    <citation type="submission" date="2021-03" db="EMBL/GenBank/DDBJ databases">
        <title>Chromosome level genome of the anhydrobiotic midge Polypedilum vanderplanki.</title>
        <authorList>
            <person name="Yoshida Y."/>
            <person name="Kikawada T."/>
            <person name="Gusev O."/>
        </authorList>
    </citation>
    <scope>NUCLEOTIDE SEQUENCE</scope>
    <source>
        <strain evidence="13">NIAS01</strain>
        <tissue evidence="13">Whole body or cell culture</tissue>
    </source>
</reference>
<dbReference type="PROSITE" id="PS00028">
    <property type="entry name" value="ZINC_FINGER_C2H2_1"/>
    <property type="match status" value="2"/>
</dbReference>
<evidence type="ECO:0000313" key="14">
    <source>
        <dbReference type="Proteomes" id="UP001107558"/>
    </source>
</evidence>
<accession>A0A9J6CDB6</accession>
<gene>
    <name evidence="13" type="ORF">PVAND_009370</name>
</gene>
<evidence type="ECO:0000256" key="1">
    <source>
        <dbReference type="ARBA" id="ARBA00004123"/>
    </source>
</evidence>
<feature type="compositionally biased region" description="Basic residues" evidence="10">
    <location>
        <begin position="472"/>
        <end position="483"/>
    </location>
</feature>
<evidence type="ECO:0008006" key="15">
    <source>
        <dbReference type="Google" id="ProtNLM"/>
    </source>
</evidence>
<dbReference type="SMART" id="SM00692">
    <property type="entry name" value="DM3"/>
    <property type="match status" value="1"/>
</dbReference>
<keyword evidence="7" id="KW-0539">Nucleus</keyword>
<comment type="caution">
    <text evidence="13">The sequence shown here is derived from an EMBL/GenBank/DDBJ whole genome shotgun (WGS) entry which is preliminary data.</text>
</comment>
<dbReference type="SUPFAM" id="SSF57716">
    <property type="entry name" value="Glucocorticoid receptor-like (DNA-binding domain)"/>
    <property type="match status" value="1"/>
</dbReference>
<evidence type="ECO:0000256" key="6">
    <source>
        <dbReference type="ARBA" id="ARBA00023125"/>
    </source>
</evidence>
<evidence type="ECO:0000259" key="11">
    <source>
        <dbReference type="PROSITE" id="PS50157"/>
    </source>
</evidence>
<dbReference type="GO" id="GO:0005634">
    <property type="term" value="C:nucleus"/>
    <property type="evidence" value="ECO:0007669"/>
    <property type="project" value="UniProtKB-SubCell"/>
</dbReference>
<dbReference type="SMART" id="SM00868">
    <property type="entry name" value="zf-AD"/>
    <property type="match status" value="2"/>
</dbReference>
<evidence type="ECO:0000256" key="2">
    <source>
        <dbReference type="ARBA" id="ARBA00022723"/>
    </source>
</evidence>
<dbReference type="InterPro" id="IPR036236">
    <property type="entry name" value="Znf_C2H2_sf"/>
</dbReference>
<dbReference type="AlphaFoldDB" id="A0A9J6CDB6"/>
<organism evidence="13 14">
    <name type="scientific">Polypedilum vanderplanki</name>
    <name type="common">Sleeping chironomid midge</name>
    <dbReference type="NCBI Taxonomy" id="319348"/>
    <lineage>
        <taxon>Eukaryota</taxon>
        <taxon>Metazoa</taxon>
        <taxon>Ecdysozoa</taxon>
        <taxon>Arthropoda</taxon>
        <taxon>Hexapoda</taxon>
        <taxon>Insecta</taxon>
        <taxon>Pterygota</taxon>
        <taxon>Neoptera</taxon>
        <taxon>Endopterygota</taxon>
        <taxon>Diptera</taxon>
        <taxon>Nematocera</taxon>
        <taxon>Chironomoidea</taxon>
        <taxon>Chironomidae</taxon>
        <taxon>Chironominae</taxon>
        <taxon>Polypedilum</taxon>
        <taxon>Polypedilum</taxon>
    </lineage>
</organism>
<keyword evidence="3" id="KW-0677">Repeat</keyword>
<evidence type="ECO:0000313" key="13">
    <source>
        <dbReference type="EMBL" id="KAG5679832.1"/>
    </source>
</evidence>
<dbReference type="GO" id="GO:0003677">
    <property type="term" value="F:DNA binding"/>
    <property type="evidence" value="ECO:0007669"/>
    <property type="project" value="UniProtKB-UniRule"/>
</dbReference>
<dbReference type="SUPFAM" id="SSF57667">
    <property type="entry name" value="beta-beta-alpha zinc fingers"/>
    <property type="match status" value="1"/>
</dbReference>
<evidence type="ECO:0000256" key="10">
    <source>
        <dbReference type="SAM" id="MobiDB-lite"/>
    </source>
</evidence>
<evidence type="ECO:0000256" key="4">
    <source>
        <dbReference type="ARBA" id="ARBA00022771"/>
    </source>
</evidence>
<keyword evidence="14" id="KW-1185">Reference proteome</keyword>
<dbReference type="GO" id="GO:0008270">
    <property type="term" value="F:zinc ion binding"/>
    <property type="evidence" value="ECO:0007669"/>
    <property type="project" value="UniProtKB-KW"/>
</dbReference>
<keyword evidence="2" id="KW-0479">Metal-binding</keyword>
<evidence type="ECO:0000256" key="3">
    <source>
        <dbReference type="ARBA" id="ARBA00022737"/>
    </source>
</evidence>
<dbReference type="SMART" id="SM00980">
    <property type="entry name" value="THAP"/>
    <property type="match status" value="1"/>
</dbReference>
<keyword evidence="6 9" id="KW-0238">DNA-binding</keyword>
<dbReference type="InterPro" id="IPR006612">
    <property type="entry name" value="THAP_Znf"/>
</dbReference>
<feature type="domain" description="THAP-type" evidence="12">
    <location>
        <begin position="1"/>
        <end position="89"/>
    </location>
</feature>
<dbReference type="Proteomes" id="UP001107558">
    <property type="component" value="Chromosome 1"/>
</dbReference>
<evidence type="ECO:0000256" key="8">
    <source>
        <dbReference type="PROSITE-ProRule" id="PRU00042"/>
    </source>
</evidence>
<feature type="domain" description="C2H2-type" evidence="11">
    <location>
        <begin position="489"/>
        <end position="516"/>
    </location>
</feature>
<feature type="domain" description="C2H2-type" evidence="11">
    <location>
        <begin position="516"/>
        <end position="544"/>
    </location>
</feature>
<dbReference type="Gene3D" id="3.30.160.60">
    <property type="entry name" value="Classic Zinc Finger"/>
    <property type="match status" value="1"/>
</dbReference>
<dbReference type="InterPro" id="IPR012934">
    <property type="entry name" value="Znf_AD"/>
</dbReference>
<proteinExistence type="predicted"/>
<keyword evidence="5" id="KW-0862">Zinc</keyword>